<proteinExistence type="predicted"/>
<keyword evidence="2" id="KW-1185">Reference proteome</keyword>
<name>A0ABZ1NM49_STRVL</name>
<dbReference type="Proteomes" id="UP001341259">
    <property type="component" value="Chromosome"/>
</dbReference>
<protein>
    <submittedName>
        <fullName evidence="1">Uncharacterized protein</fullName>
    </submittedName>
</protein>
<sequence>MSTSSQKPVVTAFAETGALWAVMNKNDVEARRIIADLFPNERAEFAAQLDRLRAMLTDRFGNDVATNSGPRVRVLDDEGRFLARRTVESEEAVTFPPRGGHDATCAYVSGMTARCTCSTEGGAS</sequence>
<dbReference type="EMBL" id="CP107906">
    <property type="protein sequence ID" value="WUG92412.1"/>
    <property type="molecule type" value="Genomic_DNA"/>
</dbReference>
<accession>A0ABZ1NM49</accession>
<evidence type="ECO:0000313" key="1">
    <source>
        <dbReference type="EMBL" id="WUG92412.1"/>
    </source>
</evidence>
<evidence type="ECO:0000313" key="2">
    <source>
        <dbReference type="Proteomes" id="UP001341259"/>
    </source>
</evidence>
<organism evidence="1 2">
    <name type="scientific">Streptomyces violaceus</name>
    <name type="common">Streptomyces venezuelae</name>
    <dbReference type="NCBI Taxonomy" id="1936"/>
    <lineage>
        <taxon>Bacteria</taxon>
        <taxon>Bacillati</taxon>
        <taxon>Actinomycetota</taxon>
        <taxon>Actinomycetes</taxon>
        <taxon>Kitasatosporales</taxon>
        <taxon>Streptomycetaceae</taxon>
        <taxon>Streptomyces</taxon>
    </lineage>
</organism>
<dbReference type="RefSeq" id="WP_328336835.1">
    <property type="nucleotide sequence ID" value="NZ_CP107906.1"/>
</dbReference>
<reference evidence="1 2" key="1">
    <citation type="submission" date="2022-10" db="EMBL/GenBank/DDBJ databases">
        <title>The complete genomes of actinobacterial strains from the NBC collection.</title>
        <authorList>
            <person name="Joergensen T.S."/>
            <person name="Alvarez Arevalo M."/>
            <person name="Sterndorff E.B."/>
            <person name="Faurdal D."/>
            <person name="Vuksanovic O."/>
            <person name="Mourched A.-S."/>
            <person name="Charusanti P."/>
            <person name="Shaw S."/>
            <person name="Blin K."/>
            <person name="Weber T."/>
        </authorList>
    </citation>
    <scope>NUCLEOTIDE SEQUENCE [LARGE SCALE GENOMIC DNA]</scope>
    <source>
        <strain evidence="1 2">NBC_00456</strain>
    </source>
</reference>
<gene>
    <name evidence="1" type="ORF">OHB29_04855</name>
</gene>